<dbReference type="Proteomes" id="UP000183995">
    <property type="component" value="Unassembled WGS sequence"/>
</dbReference>
<proteinExistence type="predicted"/>
<dbReference type="InterPro" id="IPR032710">
    <property type="entry name" value="NTF2-like_dom_sf"/>
</dbReference>
<evidence type="ECO:0000259" key="1">
    <source>
        <dbReference type="Pfam" id="PF13577"/>
    </source>
</evidence>
<feature type="domain" description="SnoaL-like" evidence="1">
    <location>
        <begin position="3"/>
        <end position="125"/>
    </location>
</feature>
<sequence length="198" mass="22876">MNQDLSDVTQIRDLIERWVVYRDALLWDKFRQIWHPEGRMKATWSDSSFEEFIKRTEEGVRHGLNILHILGGSAVEVSGARAVSMTKMIILQRAEVEGVLCDVSSYARHYDLWEKRDGRWGLVRRETIADKDRLDPVDGTQTIALDRELLNAFPPEYQHLAYLQTKIGYDVDKDVPRLSGGKALDALYRRGESWLKGT</sequence>
<dbReference type="Gene3D" id="3.10.450.50">
    <property type="match status" value="1"/>
</dbReference>
<dbReference type="SUPFAM" id="SSF54427">
    <property type="entry name" value="NTF2-like"/>
    <property type="match status" value="1"/>
</dbReference>
<accession>A0A1M5ZD37</accession>
<evidence type="ECO:0000313" key="3">
    <source>
        <dbReference type="Proteomes" id="UP000183995"/>
    </source>
</evidence>
<evidence type="ECO:0000313" key="2">
    <source>
        <dbReference type="EMBL" id="SHI22102.1"/>
    </source>
</evidence>
<name>A0A1M5ZD37_9FIRM</name>
<dbReference type="InterPro" id="IPR037401">
    <property type="entry name" value="SnoaL-like"/>
</dbReference>
<organism evidence="2 3">
    <name type="scientific">Sporobacter termitidis DSM 10068</name>
    <dbReference type="NCBI Taxonomy" id="1123282"/>
    <lineage>
        <taxon>Bacteria</taxon>
        <taxon>Bacillati</taxon>
        <taxon>Bacillota</taxon>
        <taxon>Clostridia</taxon>
        <taxon>Eubacteriales</taxon>
        <taxon>Oscillospiraceae</taxon>
        <taxon>Sporobacter</taxon>
    </lineage>
</organism>
<protein>
    <submittedName>
        <fullName evidence="2">SnoaL-like domain-containing protein</fullName>
    </submittedName>
</protein>
<dbReference type="AlphaFoldDB" id="A0A1M5ZD37"/>
<gene>
    <name evidence="2" type="ORF">SAMN02745823_03550</name>
</gene>
<reference evidence="2 3" key="1">
    <citation type="submission" date="2016-11" db="EMBL/GenBank/DDBJ databases">
        <authorList>
            <person name="Jaros S."/>
            <person name="Januszkiewicz K."/>
            <person name="Wedrychowicz H."/>
        </authorList>
    </citation>
    <scope>NUCLEOTIDE SEQUENCE [LARGE SCALE GENOMIC DNA]</scope>
    <source>
        <strain evidence="2 3">DSM 10068</strain>
    </source>
</reference>
<dbReference type="OrthoDB" id="581683at2"/>
<keyword evidence="3" id="KW-1185">Reference proteome</keyword>
<dbReference type="RefSeq" id="WP_073082230.1">
    <property type="nucleotide sequence ID" value="NZ_FQXV01000017.1"/>
</dbReference>
<dbReference type="EMBL" id="FQXV01000017">
    <property type="protein sequence ID" value="SHI22102.1"/>
    <property type="molecule type" value="Genomic_DNA"/>
</dbReference>
<dbReference type="STRING" id="1123282.SAMN02745823_03550"/>
<dbReference type="Pfam" id="PF13577">
    <property type="entry name" value="SnoaL_4"/>
    <property type="match status" value="1"/>
</dbReference>